<dbReference type="Proteomes" id="UP000887561">
    <property type="component" value="Unplaced"/>
</dbReference>
<feature type="domain" description="G-patch" evidence="2">
    <location>
        <begin position="73"/>
        <end position="122"/>
    </location>
</feature>
<dbReference type="PANTHER" id="PTHR12323">
    <property type="entry name" value="SR-RELATED CTD ASSOCIATED FACTOR 6"/>
    <property type="match status" value="1"/>
</dbReference>
<keyword evidence="3" id="KW-1185">Reference proteome</keyword>
<evidence type="ECO:0000313" key="4">
    <source>
        <dbReference type="WBParaSite" id="scaffold9825_cov315.g14302"/>
    </source>
</evidence>
<feature type="region of interest" description="Disordered" evidence="1">
    <location>
        <begin position="89"/>
        <end position="124"/>
    </location>
</feature>
<evidence type="ECO:0000259" key="2">
    <source>
        <dbReference type="PROSITE" id="PS50174"/>
    </source>
</evidence>
<dbReference type="PANTHER" id="PTHR12323:SF0">
    <property type="entry name" value="CALCIUM HOMEOSTASIS ENDOPLASMIC RETICULUM PROTEIN"/>
    <property type="match status" value="1"/>
</dbReference>
<proteinExistence type="predicted"/>
<evidence type="ECO:0000256" key="1">
    <source>
        <dbReference type="SAM" id="MobiDB-lite"/>
    </source>
</evidence>
<dbReference type="WBParaSite" id="scaffold9825_cov315.g14302">
    <property type="protein sequence ID" value="scaffold9825_cov315.g14302"/>
    <property type="gene ID" value="scaffold9825_cov315.g14302"/>
</dbReference>
<dbReference type="GO" id="GO:0048471">
    <property type="term" value="C:perinuclear region of cytoplasm"/>
    <property type="evidence" value="ECO:0007669"/>
    <property type="project" value="TreeGrafter"/>
</dbReference>
<name>A0A915NEF2_MELJA</name>
<feature type="region of interest" description="Disordered" evidence="1">
    <location>
        <begin position="35"/>
        <end position="72"/>
    </location>
</feature>
<dbReference type="GO" id="GO:0003676">
    <property type="term" value="F:nucleic acid binding"/>
    <property type="evidence" value="ECO:0007669"/>
    <property type="project" value="InterPro"/>
</dbReference>
<dbReference type="GO" id="GO:0006874">
    <property type="term" value="P:intracellular calcium ion homeostasis"/>
    <property type="evidence" value="ECO:0007669"/>
    <property type="project" value="TreeGrafter"/>
</dbReference>
<reference evidence="4" key="1">
    <citation type="submission" date="2022-11" db="UniProtKB">
        <authorList>
            <consortium name="WormBaseParasite"/>
        </authorList>
    </citation>
    <scope>IDENTIFICATION</scope>
</reference>
<dbReference type="Pfam" id="PF01585">
    <property type="entry name" value="G-patch"/>
    <property type="match status" value="1"/>
</dbReference>
<organism evidence="3 4">
    <name type="scientific">Meloidogyne javanica</name>
    <name type="common">Root-knot nematode worm</name>
    <dbReference type="NCBI Taxonomy" id="6303"/>
    <lineage>
        <taxon>Eukaryota</taxon>
        <taxon>Metazoa</taxon>
        <taxon>Ecdysozoa</taxon>
        <taxon>Nematoda</taxon>
        <taxon>Chromadorea</taxon>
        <taxon>Rhabditida</taxon>
        <taxon>Tylenchina</taxon>
        <taxon>Tylenchomorpha</taxon>
        <taxon>Tylenchoidea</taxon>
        <taxon>Meloidogynidae</taxon>
        <taxon>Meloidogyninae</taxon>
        <taxon>Meloidogyne</taxon>
        <taxon>Meloidogyne incognita group</taxon>
    </lineage>
</organism>
<dbReference type="SMART" id="SM00443">
    <property type="entry name" value="G_patch"/>
    <property type="match status" value="1"/>
</dbReference>
<dbReference type="PROSITE" id="PS50174">
    <property type="entry name" value="G_PATCH"/>
    <property type="match status" value="1"/>
</dbReference>
<dbReference type="AlphaFoldDB" id="A0A915NEF2"/>
<accession>A0A915NEF2</accession>
<sequence length="143" mass="15715">MNKFAGFLKQSKLVFLGAAVSAGGGGFASPITKRIKRSRSPTPDERPTFAVPVGPAPRTSISFKIPPQPINRETNKGAQLMAKMGWEGKGLGTKEQGIEEPVSGGEVREKTEQFRGLGSKPDIYEQYRRQMSTQMARRIHKLN</sequence>
<protein>
    <submittedName>
        <fullName evidence="4">G-patch domain-containing protein</fullName>
    </submittedName>
</protein>
<evidence type="ECO:0000313" key="3">
    <source>
        <dbReference type="Proteomes" id="UP000887561"/>
    </source>
</evidence>
<dbReference type="InterPro" id="IPR000467">
    <property type="entry name" value="G_patch_dom"/>
</dbReference>